<dbReference type="eggNOG" id="ENOG502RXUW">
    <property type="taxonomic scope" value="Eukaryota"/>
</dbReference>
<dbReference type="InterPro" id="IPR038538">
    <property type="entry name" value="MTERF_sf"/>
</dbReference>
<evidence type="ECO:0000256" key="1">
    <source>
        <dbReference type="ARBA" id="ARBA00007692"/>
    </source>
</evidence>
<comment type="similarity">
    <text evidence="1">Belongs to the mTERF family.</text>
</comment>
<dbReference type="Gene3D" id="1.25.70.10">
    <property type="entry name" value="Transcription termination factor 3, mitochondrial"/>
    <property type="match status" value="1"/>
</dbReference>
<dbReference type="GO" id="GO:0061668">
    <property type="term" value="P:mitochondrial ribosome assembly"/>
    <property type="evidence" value="ECO:0007669"/>
    <property type="project" value="TreeGrafter"/>
</dbReference>
<evidence type="ECO:0000256" key="3">
    <source>
        <dbReference type="SAM" id="MobiDB-lite"/>
    </source>
</evidence>
<evidence type="ECO:0008006" key="5">
    <source>
        <dbReference type="Google" id="ProtNLM"/>
    </source>
</evidence>
<dbReference type="SMART" id="SM00733">
    <property type="entry name" value="Mterf"/>
    <property type="match status" value="3"/>
</dbReference>
<evidence type="ECO:0000256" key="2">
    <source>
        <dbReference type="ARBA" id="ARBA00022946"/>
    </source>
</evidence>
<dbReference type="PANTHER" id="PTHR13068:SF112">
    <property type="entry name" value="TRANSCRIPTION TERMINATION FACTOR 3, MITOCHONDRIAL"/>
    <property type="match status" value="1"/>
</dbReference>
<dbReference type="VEuPathDB" id="VectorBase:MDOMA2_010463"/>
<feature type="region of interest" description="Disordered" evidence="3">
    <location>
        <begin position="272"/>
        <end position="299"/>
    </location>
</feature>
<dbReference type="GO" id="GO:0006390">
    <property type="term" value="P:mitochondrial transcription"/>
    <property type="evidence" value="ECO:0007669"/>
    <property type="project" value="TreeGrafter"/>
</dbReference>
<proteinExistence type="inferred from homology"/>
<dbReference type="AlphaFoldDB" id="A0A1I8MSP3"/>
<keyword evidence="2" id="KW-0809">Transit peptide</keyword>
<dbReference type="VEuPathDB" id="VectorBase:MDOA008064"/>
<dbReference type="GO" id="GO:0005739">
    <property type="term" value="C:mitochondrion"/>
    <property type="evidence" value="ECO:0007669"/>
    <property type="project" value="TreeGrafter"/>
</dbReference>
<dbReference type="KEGG" id="mde:101900713"/>
<name>A0A1I8MSP3_MUSDO</name>
<dbReference type="PANTHER" id="PTHR13068">
    <property type="entry name" value="CGI-12 PROTEIN-RELATED"/>
    <property type="match status" value="1"/>
</dbReference>
<dbReference type="OrthoDB" id="9991972at2759"/>
<accession>A0A1I8MSP3</accession>
<gene>
    <name evidence="4" type="primary">101900713</name>
</gene>
<feature type="compositionally biased region" description="Acidic residues" evidence="3">
    <location>
        <begin position="277"/>
        <end position="292"/>
    </location>
</feature>
<evidence type="ECO:0000313" key="4">
    <source>
        <dbReference type="EnsemblMetazoa" id="MDOA008064-PA"/>
    </source>
</evidence>
<dbReference type="RefSeq" id="XP_005179513.2">
    <property type="nucleotide sequence ID" value="XM_005179456.4"/>
</dbReference>
<dbReference type="InterPro" id="IPR003690">
    <property type="entry name" value="MTERF"/>
</dbReference>
<reference evidence="4" key="1">
    <citation type="submission" date="2020-05" db="UniProtKB">
        <authorList>
            <consortium name="EnsemblMetazoa"/>
        </authorList>
    </citation>
    <scope>IDENTIFICATION</scope>
    <source>
        <strain evidence="4">Aabys</strain>
    </source>
</reference>
<sequence length="299" mass="34517">MLRKVINQIHRSIARPLISQQVRCFAKAGTGGVESIEPTSADYELQKEHIAEAVKAQPLLSSVSPQLWQKAHETFANHGLNTNSFLQIVTGNPKVLMRSPQKIIETLEHWRSCQFGEFFLFQLITKYPALMDVSDKRRLLKQITFLQGYVGSSKNVWKLLMNCPTLIEQSTETIEAKIVYMKEVMRLEIPEIIKSEALSKSLDEIKCRHVFLERLALFKPRSPKADPNEPSKNPRLYKITDTSDKSFANKVCHVSHAEFEAFKELFARELERQRKEEEEDDADDEDYDDDYNTIDVQVK</sequence>
<organism evidence="4">
    <name type="scientific">Musca domestica</name>
    <name type="common">House fly</name>
    <dbReference type="NCBI Taxonomy" id="7370"/>
    <lineage>
        <taxon>Eukaryota</taxon>
        <taxon>Metazoa</taxon>
        <taxon>Ecdysozoa</taxon>
        <taxon>Arthropoda</taxon>
        <taxon>Hexapoda</taxon>
        <taxon>Insecta</taxon>
        <taxon>Pterygota</taxon>
        <taxon>Neoptera</taxon>
        <taxon>Endopterygota</taxon>
        <taxon>Diptera</taxon>
        <taxon>Brachycera</taxon>
        <taxon>Muscomorpha</taxon>
        <taxon>Muscoidea</taxon>
        <taxon>Muscidae</taxon>
        <taxon>Musca</taxon>
    </lineage>
</organism>
<dbReference type="GO" id="GO:0003676">
    <property type="term" value="F:nucleic acid binding"/>
    <property type="evidence" value="ECO:0007669"/>
    <property type="project" value="InterPro"/>
</dbReference>
<dbReference type="Pfam" id="PF02536">
    <property type="entry name" value="mTERF"/>
    <property type="match status" value="1"/>
</dbReference>
<dbReference type="STRING" id="7370.A0A1I8MSP3"/>
<protein>
    <recommendedName>
        <fullName evidence="5">mTERF</fullName>
    </recommendedName>
</protein>
<dbReference type="EnsemblMetazoa" id="MDOA008064-RA">
    <property type="protein sequence ID" value="MDOA008064-PA"/>
    <property type="gene ID" value="MDOA008064"/>
</dbReference>